<keyword evidence="7" id="KW-0997">Cell inner membrane</keyword>
<dbReference type="Proteomes" id="UP000681594">
    <property type="component" value="Unassembled WGS sequence"/>
</dbReference>
<evidence type="ECO:0000256" key="8">
    <source>
        <dbReference type="ARBA" id="ARBA00022692"/>
    </source>
</evidence>
<keyword evidence="5" id="KW-0813">Transport</keyword>
<name>A0ABS4AJJ1_9PROT</name>
<feature type="transmembrane region" description="Helical" evidence="13">
    <location>
        <begin position="91"/>
        <end position="111"/>
    </location>
</feature>
<comment type="similarity">
    <text evidence="3">Belongs to the CcmB/CycW/HelB family.</text>
</comment>
<feature type="compositionally biased region" description="Low complexity" evidence="12">
    <location>
        <begin position="22"/>
        <end position="52"/>
    </location>
</feature>
<keyword evidence="15" id="KW-1185">Reference proteome</keyword>
<evidence type="ECO:0000256" key="4">
    <source>
        <dbReference type="ARBA" id="ARBA00016452"/>
    </source>
</evidence>
<organism evidence="14 15">
    <name type="scientific">Pararoseomonas baculiformis</name>
    <dbReference type="NCBI Taxonomy" id="2820812"/>
    <lineage>
        <taxon>Bacteria</taxon>
        <taxon>Pseudomonadati</taxon>
        <taxon>Pseudomonadota</taxon>
        <taxon>Alphaproteobacteria</taxon>
        <taxon>Acetobacterales</taxon>
        <taxon>Acetobacteraceae</taxon>
        <taxon>Pararoseomonas</taxon>
    </lineage>
</organism>
<feature type="transmembrane region" description="Helical" evidence="13">
    <location>
        <begin position="200"/>
        <end position="225"/>
    </location>
</feature>
<keyword evidence="8 13" id="KW-0812">Transmembrane</keyword>
<feature type="transmembrane region" description="Helical" evidence="13">
    <location>
        <begin position="264"/>
        <end position="287"/>
    </location>
</feature>
<keyword evidence="10 13" id="KW-1133">Transmembrane helix</keyword>
<keyword evidence="6" id="KW-1003">Cell membrane</keyword>
<evidence type="ECO:0000256" key="13">
    <source>
        <dbReference type="SAM" id="Phobius"/>
    </source>
</evidence>
<sequence>MPHPFGRAAPPPGPGAAGAGGRAALAAGRTDPRPRLGLGRPARRPAGGSPCPGRDRAGGHASAAAPAGRAGAGAVIAVFLREIRLALRHPAEALAAVLFFIIVCALFPFGVGPSPDALARLAPGALVTAALLAALLPLDRLFAGEAEDGSLDLLLTTGLPPALLAAAKAAAHWTVTGLPLLLATPVSAALLALPVEGWGVAILALALGSAILSLLGTLGAALTLGARRGGVLLPLLVLPLAVPVVIFAAGAIEAAAGGGEARPFLLLLGAFLAGALPLAPLAAGAALREG</sequence>
<evidence type="ECO:0000256" key="10">
    <source>
        <dbReference type="ARBA" id="ARBA00022989"/>
    </source>
</evidence>
<dbReference type="EMBL" id="JAGIZB010000027">
    <property type="protein sequence ID" value="MBP0447166.1"/>
    <property type="molecule type" value="Genomic_DNA"/>
</dbReference>
<evidence type="ECO:0000313" key="14">
    <source>
        <dbReference type="EMBL" id="MBP0447166.1"/>
    </source>
</evidence>
<dbReference type="PANTHER" id="PTHR30070">
    <property type="entry name" value="HEME EXPORTER PROTEIN B"/>
    <property type="match status" value="1"/>
</dbReference>
<reference evidence="14 15" key="1">
    <citation type="submission" date="2021-03" db="EMBL/GenBank/DDBJ databases">
        <authorList>
            <person name="So Y."/>
        </authorList>
    </citation>
    <scope>NUCLEOTIDE SEQUENCE [LARGE SCALE GENOMIC DNA]</scope>
    <source>
        <strain evidence="14 15">SSH11</strain>
    </source>
</reference>
<dbReference type="InterPro" id="IPR003544">
    <property type="entry name" value="Cyt_c_biogenesis_CcmB"/>
</dbReference>
<dbReference type="Pfam" id="PF03379">
    <property type="entry name" value="CcmB"/>
    <property type="match status" value="1"/>
</dbReference>
<feature type="compositionally biased region" description="Pro residues" evidence="12">
    <location>
        <begin position="1"/>
        <end position="14"/>
    </location>
</feature>
<evidence type="ECO:0000256" key="12">
    <source>
        <dbReference type="SAM" id="MobiDB-lite"/>
    </source>
</evidence>
<dbReference type="PRINTS" id="PR01414">
    <property type="entry name" value="CCMBBIOGNSIS"/>
</dbReference>
<protein>
    <recommendedName>
        <fullName evidence="4">Heme exporter protein B</fullName>
    </recommendedName>
</protein>
<evidence type="ECO:0000256" key="7">
    <source>
        <dbReference type="ARBA" id="ARBA00022519"/>
    </source>
</evidence>
<evidence type="ECO:0000256" key="11">
    <source>
        <dbReference type="ARBA" id="ARBA00023136"/>
    </source>
</evidence>
<evidence type="ECO:0000256" key="9">
    <source>
        <dbReference type="ARBA" id="ARBA00022748"/>
    </source>
</evidence>
<comment type="subcellular location">
    <subcellularLocation>
        <location evidence="2">Cell inner membrane</location>
        <topology evidence="2">Multi-pass membrane protein</topology>
    </subcellularLocation>
</comment>
<accession>A0ABS4AJJ1</accession>
<evidence type="ECO:0000313" key="15">
    <source>
        <dbReference type="Proteomes" id="UP000681594"/>
    </source>
</evidence>
<gene>
    <name evidence="14" type="primary">ccmB</name>
    <name evidence="14" type="ORF">J8J14_20520</name>
</gene>
<dbReference type="InterPro" id="IPR026031">
    <property type="entry name" value="Cyt_c_CcmB_bac"/>
</dbReference>
<feature type="transmembrane region" description="Helical" evidence="13">
    <location>
        <begin position="117"/>
        <end position="138"/>
    </location>
</feature>
<evidence type="ECO:0000256" key="1">
    <source>
        <dbReference type="ARBA" id="ARBA00002442"/>
    </source>
</evidence>
<dbReference type="NCBIfam" id="TIGR01190">
    <property type="entry name" value="ccmB"/>
    <property type="match status" value="1"/>
</dbReference>
<comment type="function">
    <text evidence="1">Required for the export of heme to the periplasm for the biogenesis of c-type cytochromes.</text>
</comment>
<evidence type="ECO:0000256" key="5">
    <source>
        <dbReference type="ARBA" id="ARBA00022448"/>
    </source>
</evidence>
<proteinExistence type="inferred from homology"/>
<feature type="region of interest" description="Disordered" evidence="12">
    <location>
        <begin position="1"/>
        <end position="65"/>
    </location>
</feature>
<evidence type="ECO:0000256" key="2">
    <source>
        <dbReference type="ARBA" id="ARBA00004429"/>
    </source>
</evidence>
<feature type="transmembrane region" description="Helical" evidence="13">
    <location>
        <begin position="173"/>
        <end position="193"/>
    </location>
</feature>
<feature type="transmembrane region" description="Helical" evidence="13">
    <location>
        <begin position="231"/>
        <end position="252"/>
    </location>
</feature>
<keyword evidence="11 13" id="KW-0472">Membrane</keyword>
<keyword evidence="9" id="KW-0201">Cytochrome c-type biogenesis</keyword>
<comment type="caution">
    <text evidence="14">The sequence shown here is derived from an EMBL/GenBank/DDBJ whole genome shotgun (WGS) entry which is preliminary data.</text>
</comment>
<evidence type="ECO:0000256" key="3">
    <source>
        <dbReference type="ARBA" id="ARBA00010544"/>
    </source>
</evidence>
<evidence type="ECO:0000256" key="6">
    <source>
        <dbReference type="ARBA" id="ARBA00022475"/>
    </source>
</evidence>
<dbReference type="PANTHER" id="PTHR30070:SF1">
    <property type="entry name" value="CYTOCHROME C BIOGENESIS B-RELATED"/>
    <property type="match status" value="1"/>
</dbReference>